<evidence type="ECO:0000313" key="4">
    <source>
        <dbReference type="Proteomes" id="UP000697995"/>
    </source>
</evidence>
<protein>
    <recommendedName>
        <fullName evidence="2">AAA+ ATPase domain-containing protein</fullName>
    </recommendedName>
</protein>
<dbReference type="EMBL" id="NRSG01000332">
    <property type="protein sequence ID" value="MBK1661600.1"/>
    <property type="molecule type" value="Genomic_DNA"/>
</dbReference>
<dbReference type="Gene3D" id="1.25.40.10">
    <property type="entry name" value="Tetratricopeptide repeat domain"/>
    <property type="match status" value="1"/>
</dbReference>
<dbReference type="SUPFAM" id="SSF52540">
    <property type="entry name" value="P-loop containing nucleoside triphosphate hydrolases"/>
    <property type="match status" value="1"/>
</dbReference>
<evidence type="ECO:0000313" key="3">
    <source>
        <dbReference type="EMBL" id="MBK1661600.1"/>
    </source>
</evidence>
<reference evidence="3 4" key="1">
    <citation type="journal article" date="2020" name="Microorganisms">
        <title>Osmotic Adaptation and Compatible Solute Biosynthesis of Phototrophic Bacteria as Revealed from Genome Analyses.</title>
        <authorList>
            <person name="Imhoff J.F."/>
            <person name="Rahn T."/>
            <person name="Kunzel S."/>
            <person name="Keller A."/>
            <person name="Neulinger S.C."/>
        </authorList>
    </citation>
    <scope>NUCLEOTIDE SEQUENCE [LARGE SCALE GENOMIC DNA]</scope>
    <source>
        <strain evidence="3 4">DSM 15382</strain>
    </source>
</reference>
<dbReference type="InterPro" id="IPR024983">
    <property type="entry name" value="CHAT_dom"/>
</dbReference>
<dbReference type="Pfam" id="PF12770">
    <property type="entry name" value="CHAT"/>
    <property type="match status" value="1"/>
</dbReference>
<dbReference type="Gene3D" id="3.40.50.300">
    <property type="entry name" value="P-loop containing nucleotide triphosphate hydrolases"/>
    <property type="match status" value="1"/>
</dbReference>
<feature type="domain" description="AAA+ ATPase" evidence="2">
    <location>
        <begin position="501"/>
        <end position="675"/>
    </location>
</feature>
<name>A0ABS1D558_9PROT</name>
<evidence type="ECO:0000256" key="1">
    <source>
        <dbReference type="SAM" id="MobiDB-lite"/>
    </source>
</evidence>
<organism evidence="3 4">
    <name type="scientific">Paracraurococcus ruber</name>
    <dbReference type="NCBI Taxonomy" id="77675"/>
    <lineage>
        <taxon>Bacteria</taxon>
        <taxon>Pseudomonadati</taxon>
        <taxon>Pseudomonadota</taxon>
        <taxon>Alphaproteobacteria</taxon>
        <taxon>Acetobacterales</taxon>
        <taxon>Roseomonadaceae</taxon>
        <taxon>Paracraurococcus</taxon>
    </lineage>
</organism>
<dbReference type="InterPro" id="IPR027417">
    <property type="entry name" value="P-loop_NTPase"/>
</dbReference>
<keyword evidence="4" id="KW-1185">Reference proteome</keyword>
<feature type="region of interest" description="Disordered" evidence="1">
    <location>
        <begin position="1"/>
        <end position="21"/>
    </location>
</feature>
<accession>A0ABS1D558</accession>
<dbReference type="Proteomes" id="UP000697995">
    <property type="component" value="Unassembled WGS sequence"/>
</dbReference>
<sequence>MAADHGRNRAATLSMLPGGSRSGGRRAMITLRLTQLGQAAAGPVPIEIALEGAGPRRTAAVQARFDLPAADASRIRWYLEDYLERSADPAPRIAAGIERRMAEIGRDLFSAVFEANRDAIRLWGDVADRLGEARLEISTGIREAHALPWELLRDPRTDAPLALSAREFVRVQSQAGRAPLIPVAVEDGTVRLLVAICRPSGAEDVPFRSVASRLVKALTEAGASAVDLHVLRPPSFEELGRVLRRAKADGRPFHIVHFDGHGAFVGEAERAALEAQDGFDPRRLGPVETAQARGYVCFEDPARNSRMRLVDGAALGNLLYEAAVPVLVLNACRSAQGTAAAPPTAEAAAEADPPAPLAQEDQVRAYGSFAQAVVDAGVAGVVAMRYNVLVVTAAQFVGELYQTLAEGQTLGEAATRARKHLGDERLRRAAGKRIELQDWPVPAVYEAAPIRLFRRRAVAAMFDAIDWTPATAEADELPRAPDIGFIGRDETLLALDRGFDRRKAVLLHGLAGSGKTTTAAEFARWYAATGGLDGPLLFDSFEQYLPLPRLLDRIGRVFAPVLEPRGIVWVALGDAERRRLALQLLSIQPVLWIWDNVEQVAGFPAGAAAAWTAAEQQALADFLRDLGQTKAKVLLTSRREEAGWLGDLPVRVRIPPMPRLERMEFAGALLARQGGEARLVEALEPLLDFSRGNPLTLGVVLRQALREGIRTRDAAAALAGRLRDGEAAFEDDAEQGRSRSLGASLSYGFSQGFSEAERRRLALLHLFQGIAWDAMLAHVEALVDGGEAPEFSAWRELLGRAADGGLLTPHGQGLFAVHPALPWFFRDMFERFHPEAPELGEASPARRAERAFAVAVLTATSVLDDGDGRDEARTGLLRAQEANLLQVRRLAERRGWWEPAIQAARRLGNLYTDTGRREEYLRLLRPLCERLLDMATLAPRPGLEAHWLDGMGFAHSLALREYRTEDARRILDVLAARLRAEVGEPAAIDGGTLTDAQRELAHAYIYALRIEVGAIVDRREVAALPEAARRAEEAYDLACALGMDREAAGQALHLGHCYMDMARDHADKEQDYATAERWYNRALDKLGEGAGQTRVMCLYELAQLHYARFQNAMAIRAEPAVLEQRINDALTAARSTAALVMEGYPTIALQVQLLLGNIHDDAGMLTRQAEFFAAAGRHYQTAIQLADGTDDHLGASVACREMARSKAKQKEFPDALIYAEEAIRRAGRAGGGGAEAMSRSRQLLGAIRQMQDAAGRRDP</sequence>
<gene>
    <name evidence="3" type="ORF">CKO45_25670</name>
</gene>
<dbReference type="InterPro" id="IPR003593">
    <property type="entry name" value="AAA+_ATPase"/>
</dbReference>
<evidence type="ECO:0000259" key="2">
    <source>
        <dbReference type="SMART" id="SM00382"/>
    </source>
</evidence>
<dbReference type="SMART" id="SM00382">
    <property type="entry name" value="AAA"/>
    <property type="match status" value="1"/>
</dbReference>
<proteinExistence type="predicted"/>
<dbReference type="InterPro" id="IPR011990">
    <property type="entry name" value="TPR-like_helical_dom_sf"/>
</dbReference>
<comment type="caution">
    <text evidence="3">The sequence shown here is derived from an EMBL/GenBank/DDBJ whole genome shotgun (WGS) entry which is preliminary data.</text>
</comment>